<dbReference type="GO" id="GO:0003677">
    <property type="term" value="F:DNA binding"/>
    <property type="evidence" value="ECO:0007669"/>
    <property type="project" value="UniProtKB-KW"/>
</dbReference>
<dbReference type="SUPFAM" id="SSF46785">
    <property type="entry name" value="Winged helix' DNA-binding domain"/>
    <property type="match status" value="1"/>
</dbReference>
<dbReference type="CDD" id="cd00090">
    <property type="entry name" value="HTH_ARSR"/>
    <property type="match status" value="1"/>
</dbReference>
<dbReference type="Proteomes" id="UP000535890">
    <property type="component" value="Unassembled WGS sequence"/>
</dbReference>
<dbReference type="RefSeq" id="WP_179796109.1">
    <property type="nucleotide sequence ID" value="NZ_BAABHP010000013.1"/>
</dbReference>
<dbReference type="EMBL" id="JACCBN010000001">
    <property type="protein sequence ID" value="NYD38708.1"/>
    <property type="molecule type" value="Genomic_DNA"/>
</dbReference>
<sequence>MTDDERLAALEARVTALEAAAPSSSAEVVDDSGVVSYEGAVRLHGEVSWRIDYSPSAALGLPAAPTAEVLAALGHPVRLALVRRLLTGPASAAELQDAAELSSTGQVYHHLRALTAARVVEQDGRSFRVPATGVVPVLTMLLAAGDVAGLLR</sequence>
<evidence type="ECO:0000259" key="1">
    <source>
        <dbReference type="SMART" id="SM00418"/>
    </source>
</evidence>
<name>A0A7Y9J7Y3_9PSEU</name>
<dbReference type="SMART" id="SM00418">
    <property type="entry name" value="HTH_ARSR"/>
    <property type="match status" value="1"/>
</dbReference>
<dbReference type="Pfam" id="PF12840">
    <property type="entry name" value="HTH_20"/>
    <property type="match status" value="1"/>
</dbReference>
<accession>A0A7Y9J7Y3</accession>
<dbReference type="InterPro" id="IPR036388">
    <property type="entry name" value="WH-like_DNA-bd_sf"/>
</dbReference>
<evidence type="ECO:0000313" key="2">
    <source>
        <dbReference type="EMBL" id="NYD38708.1"/>
    </source>
</evidence>
<keyword evidence="2" id="KW-0238">DNA-binding</keyword>
<organism evidence="2 3">
    <name type="scientific">Actinomycetospora corticicola</name>
    <dbReference type="NCBI Taxonomy" id="663602"/>
    <lineage>
        <taxon>Bacteria</taxon>
        <taxon>Bacillati</taxon>
        <taxon>Actinomycetota</taxon>
        <taxon>Actinomycetes</taxon>
        <taxon>Pseudonocardiales</taxon>
        <taxon>Pseudonocardiaceae</taxon>
        <taxon>Actinomycetospora</taxon>
    </lineage>
</organism>
<dbReference type="InterPro" id="IPR036390">
    <property type="entry name" value="WH_DNA-bd_sf"/>
</dbReference>
<comment type="caution">
    <text evidence="2">The sequence shown here is derived from an EMBL/GenBank/DDBJ whole genome shotgun (WGS) entry which is preliminary data.</text>
</comment>
<protein>
    <submittedName>
        <fullName evidence="2">DNA-binding transcriptional ArsR family regulator</fullName>
    </submittedName>
</protein>
<dbReference type="InterPro" id="IPR011991">
    <property type="entry name" value="ArsR-like_HTH"/>
</dbReference>
<dbReference type="AlphaFoldDB" id="A0A7Y9J7Y3"/>
<gene>
    <name evidence="2" type="ORF">BJ983_004810</name>
</gene>
<dbReference type="InterPro" id="IPR001845">
    <property type="entry name" value="HTH_ArsR_DNA-bd_dom"/>
</dbReference>
<reference evidence="2 3" key="1">
    <citation type="submission" date="2020-07" db="EMBL/GenBank/DDBJ databases">
        <title>Sequencing the genomes of 1000 actinobacteria strains.</title>
        <authorList>
            <person name="Klenk H.-P."/>
        </authorList>
    </citation>
    <scope>NUCLEOTIDE SEQUENCE [LARGE SCALE GENOMIC DNA]</scope>
    <source>
        <strain evidence="2 3">DSM 45772</strain>
    </source>
</reference>
<keyword evidence="3" id="KW-1185">Reference proteome</keyword>
<dbReference type="Gene3D" id="1.10.10.10">
    <property type="entry name" value="Winged helix-like DNA-binding domain superfamily/Winged helix DNA-binding domain"/>
    <property type="match status" value="1"/>
</dbReference>
<feature type="domain" description="HTH arsR-type" evidence="1">
    <location>
        <begin position="68"/>
        <end position="146"/>
    </location>
</feature>
<dbReference type="GO" id="GO:0003700">
    <property type="term" value="F:DNA-binding transcription factor activity"/>
    <property type="evidence" value="ECO:0007669"/>
    <property type="project" value="InterPro"/>
</dbReference>
<evidence type="ECO:0000313" key="3">
    <source>
        <dbReference type="Proteomes" id="UP000535890"/>
    </source>
</evidence>
<proteinExistence type="predicted"/>